<dbReference type="InterPro" id="IPR051343">
    <property type="entry name" value="G-type_lectin_kinases/EP1-like"/>
</dbReference>
<keyword evidence="3" id="KW-0812">Transmembrane</keyword>
<accession>A0A843XQM0</accession>
<dbReference type="GO" id="GO:0004672">
    <property type="term" value="F:protein kinase activity"/>
    <property type="evidence" value="ECO:0007669"/>
    <property type="project" value="InterPro"/>
</dbReference>
<evidence type="ECO:0000256" key="3">
    <source>
        <dbReference type="SAM" id="Phobius"/>
    </source>
</evidence>
<keyword evidence="1" id="KW-0732">Signal</keyword>
<dbReference type="SUPFAM" id="SSF56112">
    <property type="entry name" value="Protein kinase-like (PK-like)"/>
    <property type="match status" value="1"/>
</dbReference>
<dbReference type="PROSITE" id="PS50011">
    <property type="entry name" value="PROTEIN_KINASE_DOM"/>
    <property type="match status" value="1"/>
</dbReference>
<dbReference type="GO" id="GO:0005524">
    <property type="term" value="F:ATP binding"/>
    <property type="evidence" value="ECO:0007669"/>
    <property type="project" value="InterPro"/>
</dbReference>
<dbReference type="EMBL" id="NMUH01010771">
    <property type="protein sequence ID" value="MQM21245.1"/>
    <property type="molecule type" value="Genomic_DNA"/>
</dbReference>
<dbReference type="InterPro" id="IPR000719">
    <property type="entry name" value="Prot_kinase_dom"/>
</dbReference>
<dbReference type="PANTHER" id="PTHR47976">
    <property type="entry name" value="G-TYPE LECTIN S-RECEPTOR-LIKE SERINE/THREONINE-PROTEIN KINASE SD2-5"/>
    <property type="match status" value="1"/>
</dbReference>
<keyword evidence="3" id="KW-0472">Membrane</keyword>
<comment type="caution">
    <text evidence="5">The sequence shown here is derived from an EMBL/GenBank/DDBJ whole genome shotgun (WGS) entry which is preliminary data.</text>
</comment>
<proteinExistence type="predicted"/>
<protein>
    <recommendedName>
        <fullName evidence="4">Protein kinase domain-containing protein</fullName>
    </recommendedName>
</protein>
<dbReference type="Pfam" id="PF00069">
    <property type="entry name" value="Pkinase"/>
    <property type="match status" value="1"/>
</dbReference>
<sequence>MISIIAVAGTVFLLCIALKLLWRCCRRTRLIIVLLEAVEWSPVHVNLVHLRDFCSEGTKRQLVYDYMLDGCLDHHLFYGNVMALNWRRRFMTIVLKGAKELAYLHEKYKGCIITANILLDGDFQLKMEDMGIAKLVGRDYSTVLRGTYIWVAPEWICGLPITPKFDVYSFGMMVLLPMLAYNMVLGSLGRDRRLAEEEGKAVEPSVANVVRHITSGVGTLLMLDRKIEAFIFSLFNKDLKAGQTSKRNFGLFMAPSMTLASCEL</sequence>
<keyword evidence="2" id="KW-0430">Lectin</keyword>
<evidence type="ECO:0000313" key="6">
    <source>
        <dbReference type="Proteomes" id="UP000652761"/>
    </source>
</evidence>
<name>A0A843XQM0_COLES</name>
<keyword evidence="6" id="KW-1185">Reference proteome</keyword>
<evidence type="ECO:0000256" key="1">
    <source>
        <dbReference type="ARBA" id="ARBA00022729"/>
    </source>
</evidence>
<dbReference type="OrthoDB" id="5857966at2759"/>
<reference evidence="5" key="1">
    <citation type="submission" date="2017-07" db="EMBL/GenBank/DDBJ databases">
        <title>Taro Niue Genome Assembly and Annotation.</title>
        <authorList>
            <person name="Atibalentja N."/>
            <person name="Keating K."/>
            <person name="Fields C.J."/>
        </authorList>
    </citation>
    <scope>NUCLEOTIDE SEQUENCE</scope>
    <source>
        <strain evidence="5">Niue_2</strain>
        <tissue evidence="5">Leaf</tissue>
    </source>
</reference>
<dbReference type="SMART" id="SM00220">
    <property type="entry name" value="S_TKc"/>
    <property type="match status" value="1"/>
</dbReference>
<evidence type="ECO:0000259" key="4">
    <source>
        <dbReference type="PROSITE" id="PS50011"/>
    </source>
</evidence>
<evidence type="ECO:0000313" key="5">
    <source>
        <dbReference type="EMBL" id="MQM21245.1"/>
    </source>
</evidence>
<organism evidence="5 6">
    <name type="scientific">Colocasia esculenta</name>
    <name type="common">Wild taro</name>
    <name type="synonym">Arum esculentum</name>
    <dbReference type="NCBI Taxonomy" id="4460"/>
    <lineage>
        <taxon>Eukaryota</taxon>
        <taxon>Viridiplantae</taxon>
        <taxon>Streptophyta</taxon>
        <taxon>Embryophyta</taxon>
        <taxon>Tracheophyta</taxon>
        <taxon>Spermatophyta</taxon>
        <taxon>Magnoliopsida</taxon>
        <taxon>Liliopsida</taxon>
        <taxon>Araceae</taxon>
        <taxon>Aroideae</taxon>
        <taxon>Colocasieae</taxon>
        <taxon>Colocasia</taxon>
    </lineage>
</organism>
<dbReference type="Gene3D" id="3.20.20.80">
    <property type="entry name" value="Glycosidases"/>
    <property type="match status" value="1"/>
</dbReference>
<gene>
    <name evidence="5" type="ORF">Taro_054281</name>
</gene>
<dbReference type="Proteomes" id="UP000652761">
    <property type="component" value="Unassembled WGS sequence"/>
</dbReference>
<dbReference type="AlphaFoldDB" id="A0A843XQM0"/>
<feature type="transmembrane region" description="Helical" evidence="3">
    <location>
        <begin position="167"/>
        <end position="185"/>
    </location>
</feature>
<dbReference type="Gene3D" id="1.10.510.10">
    <property type="entry name" value="Transferase(Phosphotransferase) domain 1"/>
    <property type="match status" value="1"/>
</dbReference>
<dbReference type="PANTHER" id="PTHR47976:SF116">
    <property type="entry name" value="RECEPTOR-LIKE SERINE_THREONINE-PROTEIN KINASE"/>
    <property type="match status" value="1"/>
</dbReference>
<feature type="domain" description="Protein kinase" evidence="4">
    <location>
        <begin position="1"/>
        <end position="257"/>
    </location>
</feature>
<evidence type="ECO:0000256" key="2">
    <source>
        <dbReference type="ARBA" id="ARBA00022734"/>
    </source>
</evidence>
<keyword evidence="3" id="KW-1133">Transmembrane helix</keyword>
<dbReference type="InterPro" id="IPR011009">
    <property type="entry name" value="Kinase-like_dom_sf"/>
</dbReference>